<proteinExistence type="predicted"/>
<dbReference type="InterPro" id="IPR041320">
    <property type="entry name" value="CxC1"/>
</dbReference>
<accession>A0A6S7I7W1</accession>
<dbReference type="EMBL" id="CACRXK020008485">
    <property type="protein sequence ID" value="CAB4014875.1"/>
    <property type="molecule type" value="Genomic_DNA"/>
</dbReference>
<dbReference type="InterPro" id="IPR040521">
    <property type="entry name" value="KDZ"/>
</dbReference>
<name>A0A6S7I7W1_PARCT</name>
<dbReference type="PANTHER" id="PTHR33096:SF1">
    <property type="entry name" value="CXC1-LIKE CYSTEINE CLUSTER ASSOCIATED WITH KDZ TRANSPOSASES DOMAIN-CONTAINING PROTEIN"/>
    <property type="match status" value="1"/>
</dbReference>
<evidence type="ECO:0000313" key="1">
    <source>
        <dbReference type="EMBL" id="CAB4014875.1"/>
    </source>
</evidence>
<evidence type="ECO:0000313" key="2">
    <source>
        <dbReference type="Proteomes" id="UP001152795"/>
    </source>
</evidence>
<gene>
    <name evidence="1" type="ORF">PACLA_8A041616</name>
</gene>
<organism evidence="1 2">
    <name type="scientific">Paramuricea clavata</name>
    <name type="common">Red gorgonian</name>
    <name type="synonym">Violescent sea-whip</name>
    <dbReference type="NCBI Taxonomy" id="317549"/>
    <lineage>
        <taxon>Eukaryota</taxon>
        <taxon>Metazoa</taxon>
        <taxon>Cnidaria</taxon>
        <taxon>Anthozoa</taxon>
        <taxon>Octocorallia</taxon>
        <taxon>Malacalcyonacea</taxon>
        <taxon>Plexauridae</taxon>
        <taxon>Paramuricea</taxon>
    </lineage>
</organism>
<dbReference type="PANTHER" id="PTHR33096">
    <property type="entry name" value="CXC2 DOMAIN-CONTAINING PROTEIN"/>
    <property type="match status" value="1"/>
</dbReference>
<keyword evidence="2" id="KW-1185">Reference proteome</keyword>
<comment type="caution">
    <text evidence="1">The sequence shown here is derived from an EMBL/GenBank/DDBJ whole genome shotgun (WGS) entry which is preliminary data.</text>
</comment>
<dbReference type="Pfam" id="PF18758">
    <property type="entry name" value="KDZ"/>
    <property type="match status" value="1"/>
</dbReference>
<reference evidence="1" key="1">
    <citation type="submission" date="2020-04" db="EMBL/GenBank/DDBJ databases">
        <authorList>
            <person name="Alioto T."/>
            <person name="Alioto T."/>
            <person name="Gomez Garrido J."/>
        </authorList>
    </citation>
    <scope>NUCLEOTIDE SEQUENCE</scope>
    <source>
        <strain evidence="1">A484AB</strain>
    </source>
</reference>
<dbReference type="Proteomes" id="UP001152795">
    <property type="component" value="Unassembled WGS sequence"/>
</dbReference>
<dbReference type="OrthoDB" id="5985722at2759"/>
<dbReference type="AlphaFoldDB" id="A0A6S7I7W1"/>
<protein>
    <submittedName>
        <fullName evidence="1">Uncharacterized protein</fullName>
    </submittedName>
</protein>
<dbReference type="Pfam" id="PF18802">
    <property type="entry name" value="CxC1"/>
    <property type="match status" value="1"/>
</dbReference>
<sequence length="322" mass="36566">MVLFCPCEEDAVTLVKLQLWPGSAKRPQVAFHSKLMMLAEMLLLECHVSLKKFCDTLGLEKSNMLPTWKNDRQDILSSVELAIPVFHSYGHKSLCQIGNSPRRKSAFGLTDSEGIERLWAYLRGFSAITKEMIPGRRVDVLTDGLLHYAQHRINQFGPSLLAKVKRAKELLETTKLQLDEIFSKLQVPLDASLIERWTDEEKSLLLSRNRLPGCLDFDDVKDPESSIYQDFKVVADEQVPFSIKRTVIDLHHLTERCKEELGLVNIEIASIAEFSTDNLQAESEMQDLLCDSDSEDDIDEDVFEIGISDDDAEDDDDMLLDC</sequence>